<dbReference type="Pfam" id="PF01435">
    <property type="entry name" value="Peptidase_M48"/>
    <property type="match status" value="1"/>
</dbReference>
<dbReference type="Gene3D" id="3.30.2010.10">
    <property type="entry name" value="Metalloproteases ('zincins'), catalytic domain"/>
    <property type="match status" value="1"/>
</dbReference>
<comment type="caution">
    <text evidence="8">The sequence shown here is derived from an EMBL/GenBank/DDBJ whole genome shotgun (WGS) entry which is preliminary data.</text>
</comment>
<evidence type="ECO:0000256" key="6">
    <source>
        <dbReference type="ARBA" id="ARBA00023049"/>
    </source>
</evidence>
<evidence type="ECO:0000259" key="7">
    <source>
        <dbReference type="Pfam" id="PF01435"/>
    </source>
</evidence>
<feature type="domain" description="Peptidase M48" evidence="7">
    <location>
        <begin position="116"/>
        <end position="282"/>
    </location>
</feature>
<evidence type="ECO:0000313" key="9">
    <source>
        <dbReference type="Proteomes" id="UP000657372"/>
    </source>
</evidence>
<evidence type="ECO:0000256" key="5">
    <source>
        <dbReference type="ARBA" id="ARBA00022833"/>
    </source>
</evidence>
<name>A0ABS0ENC4_9BURK</name>
<dbReference type="PANTHER" id="PTHR22726">
    <property type="entry name" value="METALLOENDOPEPTIDASE OMA1"/>
    <property type="match status" value="1"/>
</dbReference>
<evidence type="ECO:0000256" key="3">
    <source>
        <dbReference type="ARBA" id="ARBA00022723"/>
    </source>
</evidence>
<gene>
    <name evidence="8" type="ORF">IXC47_01090</name>
</gene>
<comment type="cofactor">
    <cofactor evidence="1">
        <name>Zn(2+)</name>
        <dbReference type="ChEBI" id="CHEBI:29105"/>
    </cofactor>
</comment>
<keyword evidence="6" id="KW-0482">Metalloprotease</keyword>
<protein>
    <submittedName>
        <fullName evidence="8">M48 family metallopeptidase</fullName>
    </submittedName>
</protein>
<dbReference type="InterPro" id="IPR011990">
    <property type="entry name" value="TPR-like_helical_dom_sf"/>
</dbReference>
<evidence type="ECO:0000256" key="4">
    <source>
        <dbReference type="ARBA" id="ARBA00022801"/>
    </source>
</evidence>
<sequence length="524" mass="57737">MSRYHSIVKLKFIIPSAISSPRPWLRSLAMAGLLACVSMPGLVAPVHAQSLPSLGDTEREALSPLMERKLGEQIMREIKRNRDYLSDAPLQEYLNNLGASLLTVRPEARGEAQYDFFFFAVRDPMLNAFALPGGFIGVHSALVLAAQNESELASVMAHEIGHVAQRHIARMLGKQKQDMLIPLAAMVLGALAISSSPDAGMAMIMGGQGLAIQRQLNFSREAEREADRVGLDIMREAGFETTGMINFFGRLQTASRNYSDNAPPYLRSHPMTTERIADIQARTRDLRYRQHVDSLDFPLIQARVKVLQDPSHQGLIDAASAFERQLQLKTRTAIVAGKYGLAVIALRQGNPAKAQSLLNDARAALNNGSPSSKSAVLSSLAIEIKLAAHQPREAVQEADAARAQFPISRGIALQYADALFAAGRYEDAATYLRDQTQLYRQEPQLYERLAKVYAALKMQAQQHLALAESYALNGSLSAALDQLSIARKAPDASFYDQSIIDAREREIKAQRLEEIRQEKEGYTG</sequence>
<proteinExistence type="predicted"/>
<dbReference type="Gene3D" id="1.25.40.10">
    <property type="entry name" value="Tetratricopeptide repeat domain"/>
    <property type="match status" value="1"/>
</dbReference>
<accession>A0ABS0ENC4</accession>
<organism evidence="8 9">
    <name type="scientific">Herminiimonas contaminans</name>
    <dbReference type="NCBI Taxonomy" id="1111140"/>
    <lineage>
        <taxon>Bacteria</taxon>
        <taxon>Pseudomonadati</taxon>
        <taxon>Pseudomonadota</taxon>
        <taxon>Betaproteobacteria</taxon>
        <taxon>Burkholderiales</taxon>
        <taxon>Oxalobacteraceae</taxon>
        <taxon>Herminiimonas</taxon>
    </lineage>
</organism>
<dbReference type="InterPro" id="IPR051156">
    <property type="entry name" value="Mito/Outer_Membr_Metalloprot"/>
</dbReference>
<keyword evidence="2" id="KW-0645">Protease</keyword>
<dbReference type="Proteomes" id="UP000657372">
    <property type="component" value="Unassembled WGS sequence"/>
</dbReference>
<dbReference type="SUPFAM" id="SSF48452">
    <property type="entry name" value="TPR-like"/>
    <property type="match status" value="1"/>
</dbReference>
<dbReference type="InterPro" id="IPR001915">
    <property type="entry name" value="Peptidase_M48"/>
</dbReference>
<dbReference type="RefSeq" id="WP_195874453.1">
    <property type="nucleotide sequence ID" value="NZ_JADOEL010000001.1"/>
</dbReference>
<keyword evidence="5" id="KW-0862">Zinc</keyword>
<evidence type="ECO:0000256" key="2">
    <source>
        <dbReference type="ARBA" id="ARBA00022670"/>
    </source>
</evidence>
<dbReference type="EMBL" id="JADOEL010000001">
    <property type="protein sequence ID" value="MBF8176269.1"/>
    <property type="molecule type" value="Genomic_DNA"/>
</dbReference>
<evidence type="ECO:0000256" key="1">
    <source>
        <dbReference type="ARBA" id="ARBA00001947"/>
    </source>
</evidence>
<keyword evidence="4" id="KW-0378">Hydrolase</keyword>
<keyword evidence="3" id="KW-0479">Metal-binding</keyword>
<keyword evidence="9" id="KW-1185">Reference proteome</keyword>
<evidence type="ECO:0000313" key="8">
    <source>
        <dbReference type="EMBL" id="MBF8176269.1"/>
    </source>
</evidence>
<reference evidence="8 9" key="1">
    <citation type="submission" date="2020-11" db="EMBL/GenBank/DDBJ databases">
        <title>WGS of Herminiimonas contaminans strain Marseille-Q4544 isolated from planarians Schmidtea mediterranea.</title>
        <authorList>
            <person name="Kangale L."/>
        </authorList>
    </citation>
    <scope>NUCLEOTIDE SEQUENCE [LARGE SCALE GENOMIC DNA]</scope>
    <source>
        <strain evidence="8 9">Marseille-Q4544</strain>
    </source>
</reference>
<dbReference type="PANTHER" id="PTHR22726:SF1">
    <property type="entry name" value="METALLOENDOPEPTIDASE OMA1, MITOCHONDRIAL"/>
    <property type="match status" value="1"/>
</dbReference>